<protein>
    <recommendedName>
        <fullName evidence="5">Glucokinase</fullName>
        <ecNumber evidence="5">2.7.1.2</ecNumber>
    </recommendedName>
    <alternativeName>
        <fullName evidence="5">Glucose kinase</fullName>
    </alternativeName>
</protein>
<dbReference type="SUPFAM" id="SSF53067">
    <property type="entry name" value="Actin-like ATPase domain"/>
    <property type="match status" value="1"/>
</dbReference>
<dbReference type="Proteomes" id="UP001356170">
    <property type="component" value="Unassembled WGS sequence"/>
</dbReference>
<comment type="subcellular location">
    <subcellularLocation>
        <location evidence="5">Cytoplasm</location>
    </subcellularLocation>
</comment>
<reference evidence="7 8" key="1">
    <citation type="submission" date="2024-01" db="EMBL/GenBank/DDBJ databases">
        <title>Novel species of the genus Luteimonas isolated from rivers.</title>
        <authorList>
            <person name="Lu H."/>
        </authorList>
    </citation>
    <scope>NUCLEOTIDE SEQUENCE [LARGE SCALE GENOMIC DNA]</scope>
    <source>
        <strain evidence="7 8">FXH3W</strain>
    </source>
</reference>
<proteinExistence type="inferred from homology"/>
<evidence type="ECO:0000313" key="7">
    <source>
        <dbReference type="EMBL" id="MEF2155374.1"/>
    </source>
</evidence>
<evidence type="ECO:0000256" key="4">
    <source>
        <dbReference type="ARBA" id="ARBA00022840"/>
    </source>
</evidence>
<evidence type="ECO:0000256" key="5">
    <source>
        <dbReference type="HAMAP-Rule" id="MF_00524"/>
    </source>
</evidence>
<dbReference type="InterPro" id="IPR050201">
    <property type="entry name" value="Bacterial_glucokinase"/>
</dbReference>
<dbReference type="EMBL" id="JAZHBO010000001">
    <property type="protein sequence ID" value="MEF2155374.1"/>
    <property type="molecule type" value="Genomic_DNA"/>
</dbReference>
<feature type="binding site" evidence="5">
    <location>
        <begin position="25"/>
        <end position="30"/>
    </location>
    <ligand>
        <name>ATP</name>
        <dbReference type="ChEBI" id="CHEBI:30616"/>
    </ligand>
</feature>
<dbReference type="NCBIfam" id="TIGR00749">
    <property type="entry name" value="glk"/>
    <property type="match status" value="1"/>
</dbReference>
<dbReference type="InterPro" id="IPR003836">
    <property type="entry name" value="Glucokinase"/>
</dbReference>
<sequence>MSTPSDAPTAASTLTGNVADLALVADIGGTNSRFAITDTATPELELLHARRYKNADYASLQHVIEAYLSEIGIRPPRAAIAVASPVNTDNIRLTNLSWSFNREDLRKALGFDELQLLNDFGAVAWSVPALTADHLMPLYVRNKSIQRGPVTVLGPGTGLGVAILVGNANTGWDVIETEGGHVSFAPLNAEEELVNRWLTARHGRCSNERILCGSGIAQIDAVLRNQIDHATGQTLSVRDPADVVAAALAGHDNDARRTLARFCAILGSVCGDTALIHGSRALVIAGGIVPRFIPFLMASAFRERFLAKGRFAAYLENVDVFITTHPEPGLLGAANSLRNKHPLGP</sequence>
<evidence type="ECO:0000256" key="6">
    <source>
        <dbReference type="RuleBase" id="RU004046"/>
    </source>
</evidence>
<dbReference type="EC" id="2.7.1.2" evidence="5"/>
<comment type="similarity">
    <text evidence="5 6">Belongs to the bacterial glucokinase family.</text>
</comment>
<keyword evidence="5" id="KW-0324">Glycolysis</keyword>
<dbReference type="Pfam" id="PF02685">
    <property type="entry name" value="Glucokinase"/>
    <property type="match status" value="1"/>
</dbReference>
<comment type="catalytic activity">
    <reaction evidence="5">
        <text>D-glucose + ATP = D-glucose 6-phosphate + ADP + H(+)</text>
        <dbReference type="Rhea" id="RHEA:17825"/>
        <dbReference type="ChEBI" id="CHEBI:4167"/>
        <dbReference type="ChEBI" id="CHEBI:15378"/>
        <dbReference type="ChEBI" id="CHEBI:30616"/>
        <dbReference type="ChEBI" id="CHEBI:61548"/>
        <dbReference type="ChEBI" id="CHEBI:456216"/>
        <dbReference type="EC" id="2.7.1.2"/>
    </reaction>
</comment>
<name>A0ABU7V0I9_9GAMM</name>
<dbReference type="PANTHER" id="PTHR47690:SF1">
    <property type="entry name" value="GLUCOKINASE"/>
    <property type="match status" value="1"/>
</dbReference>
<keyword evidence="1 5" id="KW-0808">Transferase</keyword>
<dbReference type="CDD" id="cd24008">
    <property type="entry name" value="ASKHA_NBD_GLK"/>
    <property type="match status" value="1"/>
</dbReference>
<dbReference type="Gene3D" id="3.30.420.40">
    <property type="match status" value="1"/>
</dbReference>
<dbReference type="InterPro" id="IPR043129">
    <property type="entry name" value="ATPase_NBD"/>
</dbReference>
<organism evidence="7 8">
    <name type="scientific">Aquilutibacter rugosus</name>
    <dbReference type="NCBI Taxonomy" id="3115820"/>
    <lineage>
        <taxon>Bacteria</taxon>
        <taxon>Pseudomonadati</taxon>
        <taxon>Pseudomonadota</taxon>
        <taxon>Gammaproteobacteria</taxon>
        <taxon>Lysobacterales</taxon>
        <taxon>Lysobacteraceae</taxon>
        <taxon>Aquilutibacter</taxon>
    </lineage>
</organism>
<dbReference type="RefSeq" id="WP_331703430.1">
    <property type="nucleotide sequence ID" value="NZ_JAZHBO010000001.1"/>
</dbReference>
<gene>
    <name evidence="5 7" type="primary">glk</name>
    <name evidence="7" type="ORF">V3390_03890</name>
</gene>
<keyword evidence="3 5" id="KW-0418">Kinase</keyword>
<evidence type="ECO:0000256" key="1">
    <source>
        <dbReference type="ARBA" id="ARBA00022679"/>
    </source>
</evidence>
<evidence type="ECO:0000256" key="3">
    <source>
        <dbReference type="ARBA" id="ARBA00022777"/>
    </source>
</evidence>
<dbReference type="PANTHER" id="PTHR47690">
    <property type="entry name" value="GLUCOKINASE"/>
    <property type="match status" value="1"/>
</dbReference>
<keyword evidence="8" id="KW-1185">Reference proteome</keyword>
<dbReference type="GO" id="GO:0004340">
    <property type="term" value="F:glucokinase activity"/>
    <property type="evidence" value="ECO:0007669"/>
    <property type="project" value="UniProtKB-EC"/>
</dbReference>
<keyword evidence="4 5" id="KW-0067">ATP-binding</keyword>
<evidence type="ECO:0000256" key="2">
    <source>
        <dbReference type="ARBA" id="ARBA00022741"/>
    </source>
</evidence>
<dbReference type="HAMAP" id="MF_00524">
    <property type="entry name" value="Glucokinase"/>
    <property type="match status" value="1"/>
</dbReference>
<keyword evidence="2 5" id="KW-0547">Nucleotide-binding</keyword>
<keyword evidence="5" id="KW-0963">Cytoplasm</keyword>
<accession>A0ABU7V0I9</accession>
<dbReference type="Gene3D" id="3.40.367.20">
    <property type="match status" value="1"/>
</dbReference>
<comment type="caution">
    <text evidence="7">The sequence shown here is derived from an EMBL/GenBank/DDBJ whole genome shotgun (WGS) entry which is preliminary data.</text>
</comment>
<evidence type="ECO:0000313" key="8">
    <source>
        <dbReference type="Proteomes" id="UP001356170"/>
    </source>
</evidence>